<evidence type="ECO:0000259" key="2">
    <source>
        <dbReference type="Pfam" id="PF24626"/>
    </source>
</evidence>
<dbReference type="Pfam" id="PF24626">
    <property type="entry name" value="SH3_Tf2-1"/>
    <property type="match status" value="1"/>
</dbReference>
<protein>
    <submittedName>
        <fullName evidence="3">Ribonuclease H-like domain containing protein</fullName>
    </submittedName>
</protein>
<dbReference type="PANTHER" id="PTHR46148">
    <property type="entry name" value="CHROMO DOMAIN-CONTAINING PROTEIN"/>
    <property type="match status" value="1"/>
</dbReference>
<sequence length="246" mass="27788">MKNVADAKRRDVQFDIGDLVYLKIRPYRRKSLASRPNEKLAPRFYGPFEIEKKIVPVAYKLALPTTCNIHSVFHVSQLRKAEGVGKAVTEVPSQLSEDLEMMVELEVVLGVRPGSGNNIRGIDVLIQWKWLPPLEATWEPFNLLKLQFPDFHLEDKVSFLGGSNDRPAIQNTYKRRGKGARAEKAINLGGIQLTACAHHRSSYNSWTHHTTDKRGGEEKQEASKKIQKSERRELGLSNAQISCISS</sequence>
<feature type="region of interest" description="Disordered" evidence="1">
    <location>
        <begin position="205"/>
        <end position="231"/>
    </location>
</feature>
<comment type="caution">
    <text evidence="3">The sequence shown here is derived from an EMBL/GenBank/DDBJ whole genome shotgun (WGS) entry which is preliminary data.</text>
</comment>
<name>A0ABD1SZZ7_9LAMI</name>
<evidence type="ECO:0000313" key="4">
    <source>
        <dbReference type="Proteomes" id="UP001604336"/>
    </source>
</evidence>
<organism evidence="3 4">
    <name type="scientific">Abeliophyllum distichum</name>
    <dbReference type="NCBI Taxonomy" id="126358"/>
    <lineage>
        <taxon>Eukaryota</taxon>
        <taxon>Viridiplantae</taxon>
        <taxon>Streptophyta</taxon>
        <taxon>Embryophyta</taxon>
        <taxon>Tracheophyta</taxon>
        <taxon>Spermatophyta</taxon>
        <taxon>Magnoliopsida</taxon>
        <taxon>eudicotyledons</taxon>
        <taxon>Gunneridae</taxon>
        <taxon>Pentapetalae</taxon>
        <taxon>asterids</taxon>
        <taxon>lamiids</taxon>
        <taxon>Lamiales</taxon>
        <taxon>Oleaceae</taxon>
        <taxon>Forsythieae</taxon>
        <taxon>Abeliophyllum</taxon>
    </lineage>
</organism>
<feature type="domain" description="Tf2-1-like SH3-like" evidence="2">
    <location>
        <begin position="17"/>
        <end position="81"/>
    </location>
</feature>
<evidence type="ECO:0000313" key="3">
    <source>
        <dbReference type="EMBL" id="KAL2506034.1"/>
    </source>
</evidence>
<dbReference type="Proteomes" id="UP001604336">
    <property type="component" value="Unassembled WGS sequence"/>
</dbReference>
<dbReference type="SUPFAM" id="SSF54160">
    <property type="entry name" value="Chromo domain-like"/>
    <property type="match status" value="1"/>
</dbReference>
<reference evidence="4" key="1">
    <citation type="submission" date="2024-07" db="EMBL/GenBank/DDBJ databases">
        <title>Two chromosome-level genome assemblies of Korean endemic species Abeliophyllum distichum and Forsythia ovata (Oleaceae).</title>
        <authorList>
            <person name="Jang H."/>
        </authorList>
    </citation>
    <scope>NUCLEOTIDE SEQUENCE [LARGE SCALE GENOMIC DNA]</scope>
</reference>
<dbReference type="InterPro" id="IPR056924">
    <property type="entry name" value="SH3_Tf2-1"/>
</dbReference>
<evidence type="ECO:0000256" key="1">
    <source>
        <dbReference type="SAM" id="MobiDB-lite"/>
    </source>
</evidence>
<dbReference type="InterPro" id="IPR016197">
    <property type="entry name" value="Chromo-like_dom_sf"/>
</dbReference>
<keyword evidence="4" id="KW-1185">Reference proteome</keyword>
<feature type="compositionally biased region" description="Basic and acidic residues" evidence="1">
    <location>
        <begin position="209"/>
        <end position="231"/>
    </location>
</feature>
<proteinExistence type="predicted"/>
<accession>A0ABD1SZZ7</accession>
<dbReference type="EMBL" id="JBFOLK010000006">
    <property type="protein sequence ID" value="KAL2506034.1"/>
    <property type="molecule type" value="Genomic_DNA"/>
</dbReference>
<dbReference type="PANTHER" id="PTHR46148:SF52">
    <property type="entry name" value="OS04G0603800 PROTEIN"/>
    <property type="match status" value="1"/>
</dbReference>
<gene>
    <name evidence="3" type="ORF">Adt_21655</name>
</gene>
<dbReference type="AlphaFoldDB" id="A0ABD1SZZ7"/>